<feature type="transmembrane region" description="Helical" evidence="8">
    <location>
        <begin position="632"/>
        <end position="651"/>
    </location>
</feature>
<organism evidence="10 11">
    <name type="scientific">Dovyalis caffra</name>
    <dbReference type="NCBI Taxonomy" id="77055"/>
    <lineage>
        <taxon>Eukaryota</taxon>
        <taxon>Viridiplantae</taxon>
        <taxon>Streptophyta</taxon>
        <taxon>Embryophyta</taxon>
        <taxon>Tracheophyta</taxon>
        <taxon>Spermatophyta</taxon>
        <taxon>Magnoliopsida</taxon>
        <taxon>eudicotyledons</taxon>
        <taxon>Gunneridae</taxon>
        <taxon>Pentapetalae</taxon>
        <taxon>rosids</taxon>
        <taxon>fabids</taxon>
        <taxon>Malpighiales</taxon>
        <taxon>Salicaceae</taxon>
        <taxon>Flacourtieae</taxon>
        <taxon>Dovyalis</taxon>
    </lineage>
</organism>
<keyword evidence="11" id="KW-1185">Reference proteome</keyword>
<evidence type="ECO:0000313" key="11">
    <source>
        <dbReference type="Proteomes" id="UP001314170"/>
    </source>
</evidence>
<name>A0AAV1QQW8_9ROSI</name>
<feature type="compositionally biased region" description="Polar residues" evidence="7">
    <location>
        <begin position="1"/>
        <end position="17"/>
    </location>
</feature>
<dbReference type="InterPro" id="IPR049453">
    <property type="entry name" value="Memb_transporter_dom"/>
</dbReference>
<feature type="transmembrane region" description="Helical" evidence="8">
    <location>
        <begin position="971"/>
        <end position="990"/>
    </location>
</feature>
<feature type="repeat" description="Solcar" evidence="6">
    <location>
        <begin position="67"/>
        <end position="201"/>
    </location>
</feature>
<feature type="transmembrane region" description="Helical" evidence="8">
    <location>
        <begin position="573"/>
        <end position="593"/>
    </location>
</feature>
<sequence length="1287" mass="141421">MGTEMTQNQWKINNNDNGGTGRDLSPVVVLDGNHDDGGFAERGFCDAQVQQQSNSGAAATTTTDWNLGIGERAISAAGAAFLSAIIVNPLDVVKTRLQAQAAGVEYSHPLSNIISRMAHFGPTMMFADLRCSPSCTRAGVHGTVSICPPDCFQYKGTLDVFYKIIRQEGIARLWRGTNAGLALAIPTVGIYLPCYDLFRNWLEDLTAQNIPGATPYVPLVAGSLARSLACATCYPIELARTRMQAFKATQTGRPPGVWKTLVEVLSLVRSTNNAENLRGYRVLWTGMGAQLARDVPYSAICWSTLEPIRRRLLSLVGEDPDSLKIFGANFSAAFVAGSLAAGATCPLDVAKTRRQIEKDPVRALRMTTRQTLMEIWRDGGMRALFTGVGPRVGRAGPSVGIVVSFYEVVKPSIQFNLLTSLSAQGTDISVLSYKASALLSKPSLQKQTTSQVYIKLAYYSKTYIGRPSFLATAGSIEMSAATAKDPIKALWLERLSSALRTTLACTIVGCTALYGPAKLRHFVAYPAFSYVTAILIVSDATLGDTLRGCWHALYATIQVMIPCVLTLQVVGPARFTCSVAAVAVAISALMVALPESTSLMAKRIAFGQIVIVYVGVAIHGAEAGIVMHPIHVASSTALGALASVLAMLVPFPRLAYYKVRKTCRLYVENASERLNLFVEALTSQNKQAATELLSQAKFLSKTGVRHLQTVKDVQGGMLYEKPQIRKLNLEENLQDIEISMRGMEIALTSCSSFPVSMIDEGIKEALLSMKGKVGLKLQKAKCFARFDATTVPEAKVEESYILAPNISVATPGDLPAFFFSYCMELLLKELPICQNPECNSENTNETGARDVTSKKDQEKSNLRKTWDSSPIKLPSMERWTFAVKCSLSLGFAVLFGLIFNKENGYWSGLTIAISFVTERQATFAVTNARVQGTAMGSVYGILCCFIFQRFVELRFLPLLPWIIFASFLRHSRMYGQAGGISAVIGASLILGRKNYGTPNEFATARLVEACIGLICFVMVEIISQPARAATLAKTEFAWSLRALRDCTDNISQLCAGQKSVFSSSIPALRRRQLEVKSRINNLEKFIVEAESEPNFWFLPFHGACYRKLLASLRKMEYLLLFVVFEIESISQVSDGLEVDWKELQEVLMNNYLNLFGKKVGFSLKCLEELISINSLALLEKKVQKINISHDIELGKSSPSTDVVFRSWSPDEEEISEMESSILQHSKEGAKKIDKHEGAQKLKSQLMLSIYSLGFCISSLMKETKEIEKEVKELIKWENPTSYHFIFS</sequence>
<dbReference type="PROSITE" id="PS50920">
    <property type="entry name" value="SOLCAR"/>
    <property type="match status" value="3"/>
</dbReference>
<comment type="caution">
    <text evidence="10">The sequence shown here is derived from an EMBL/GenBank/DDBJ whole genome shotgun (WGS) entry which is preliminary data.</text>
</comment>
<feature type="region of interest" description="Disordered" evidence="7">
    <location>
        <begin position="1"/>
        <end position="22"/>
    </location>
</feature>
<evidence type="ECO:0000256" key="6">
    <source>
        <dbReference type="PROSITE-ProRule" id="PRU00282"/>
    </source>
</evidence>
<keyword evidence="5 6" id="KW-0472">Membrane</keyword>
<dbReference type="PANTHER" id="PTHR30509">
    <property type="entry name" value="P-HYDROXYBENZOIC ACID EFFLUX PUMP SUBUNIT-RELATED"/>
    <property type="match status" value="1"/>
</dbReference>
<feature type="transmembrane region" description="Helical" evidence="8">
    <location>
        <begin position="881"/>
        <end position="899"/>
    </location>
</feature>
<dbReference type="PANTHER" id="PTHR30509:SF34">
    <property type="entry name" value="F3L24.34 PROTEIN"/>
    <property type="match status" value="1"/>
</dbReference>
<evidence type="ECO:0000313" key="10">
    <source>
        <dbReference type="EMBL" id="CAK7324101.1"/>
    </source>
</evidence>
<dbReference type="Gene3D" id="1.50.40.10">
    <property type="entry name" value="Mitochondrial carrier domain"/>
    <property type="match status" value="2"/>
</dbReference>
<feature type="repeat" description="Solcar" evidence="6">
    <location>
        <begin position="324"/>
        <end position="412"/>
    </location>
</feature>
<feature type="region of interest" description="Disordered" evidence="7">
    <location>
        <begin position="838"/>
        <end position="859"/>
    </location>
</feature>
<feature type="domain" description="Integral membrane bound transporter" evidence="9">
    <location>
        <begin position="892"/>
        <end position="1019"/>
    </location>
</feature>
<dbReference type="GO" id="GO:0005886">
    <property type="term" value="C:plasma membrane"/>
    <property type="evidence" value="ECO:0007669"/>
    <property type="project" value="UniProtKB-SubCell"/>
</dbReference>
<dbReference type="SUPFAM" id="SSF103506">
    <property type="entry name" value="Mitochondrial carrier"/>
    <property type="match status" value="1"/>
</dbReference>
<evidence type="ECO:0000256" key="3">
    <source>
        <dbReference type="ARBA" id="ARBA00022692"/>
    </source>
</evidence>
<evidence type="ECO:0000256" key="4">
    <source>
        <dbReference type="ARBA" id="ARBA00022989"/>
    </source>
</evidence>
<dbReference type="EMBL" id="CAWUPB010000246">
    <property type="protein sequence ID" value="CAK7324101.1"/>
    <property type="molecule type" value="Genomic_DNA"/>
</dbReference>
<feature type="transmembrane region" description="Helical" evidence="8">
    <location>
        <begin position="1002"/>
        <end position="1022"/>
    </location>
</feature>
<evidence type="ECO:0000256" key="1">
    <source>
        <dbReference type="ARBA" id="ARBA00004651"/>
    </source>
</evidence>
<comment type="subcellular location">
    <subcellularLocation>
        <location evidence="1">Cell membrane</location>
        <topology evidence="1">Multi-pass membrane protein</topology>
    </subcellularLocation>
</comment>
<dbReference type="Pfam" id="PF00153">
    <property type="entry name" value="Mito_carr"/>
    <property type="match status" value="4"/>
</dbReference>
<evidence type="ECO:0000256" key="7">
    <source>
        <dbReference type="SAM" id="MobiDB-lite"/>
    </source>
</evidence>
<reference evidence="10 11" key="1">
    <citation type="submission" date="2024-01" db="EMBL/GenBank/DDBJ databases">
        <authorList>
            <person name="Waweru B."/>
        </authorList>
    </citation>
    <scope>NUCLEOTIDE SEQUENCE [LARGE SCALE GENOMIC DNA]</scope>
</reference>
<dbReference type="InterPro" id="IPR023395">
    <property type="entry name" value="MCP_dom_sf"/>
</dbReference>
<protein>
    <recommendedName>
        <fullName evidence="9">Integral membrane bound transporter domain-containing protein</fullName>
    </recommendedName>
</protein>
<evidence type="ECO:0000256" key="8">
    <source>
        <dbReference type="SAM" id="Phobius"/>
    </source>
</evidence>
<feature type="transmembrane region" description="Helical" evidence="8">
    <location>
        <begin position="605"/>
        <end position="626"/>
    </location>
</feature>
<keyword evidence="2" id="KW-1003">Cell membrane</keyword>
<feature type="compositionally biased region" description="Basic and acidic residues" evidence="7">
    <location>
        <begin position="847"/>
        <end position="859"/>
    </location>
</feature>
<evidence type="ECO:0000259" key="9">
    <source>
        <dbReference type="Pfam" id="PF13515"/>
    </source>
</evidence>
<dbReference type="Pfam" id="PF13515">
    <property type="entry name" value="FUSC_2"/>
    <property type="match status" value="1"/>
</dbReference>
<keyword evidence="3 6" id="KW-0812">Transmembrane</keyword>
<proteinExistence type="predicted"/>
<evidence type="ECO:0000256" key="2">
    <source>
        <dbReference type="ARBA" id="ARBA00022475"/>
    </source>
</evidence>
<gene>
    <name evidence="10" type="ORF">DCAF_LOCUS1738</name>
</gene>
<dbReference type="InterPro" id="IPR018108">
    <property type="entry name" value="MCP_transmembrane"/>
</dbReference>
<dbReference type="Proteomes" id="UP001314170">
    <property type="component" value="Unassembled WGS sequence"/>
</dbReference>
<evidence type="ECO:0000256" key="5">
    <source>
        <dbReference type="ARBA" id="ARBA00023136"/>
    </source>
</evidence>
<keyword evidence="4 8" id="KW-1133">Transmembrane helix</keyword>
<feature type="repeat" description="Solcar" evidence="6">
    <location>
        <begin position="213"/>
        <end position="311"/>
    </location>
</feature>
<accession>A0AAV1QQW8</accession>